<feature type="domain" description="Methyl-accepting transducer" evidence="5">
    <location>
        <begin position="375"/>
        <end position="604"/>
    </location>
</feature>
<name>A0A6L4WP88_9BACT</name>
<evidence type="ECO:0000313" key="7">
    <source>
        <dbReference type="Proteomes" id="UP000472839"/>
    </source>
</evidence>
<dbReference type="PANTHER" id="PTHR43531">
    <property type="entry name" value="PROTEIN ICFG"/>
    <property type="match status" value="1"/>
</dbReference>
<evidence type="ECO:0000256" key="1">
    <source>
        <dbReference type="ARBA" id="ARBA00022500"/>
    </source>
</evidence>
<feature type="transmembrane region" description="Helical" evidence="4">
    <location>
        <begin position="191"/>
        <end position="212"/>
    </location>
</feature>
<dbReference type="Proteomes" id="UP000472839">
    <property type="component" value="Unassembled WGS sequence"/>
</dbReference>
<dbReference type="Gene3D" id="1.10.287.950">
    <property type="entry name" value="Methyl-accepting chemotaxis protein"/>
    <property type="match status" value="1"/>
</dbReference>
<evidence type="ECO:0000313" key="6">
    <source>
        <dbReference type="EMBL" id="KAB7885696.1"/>
    </source>
</evidence>
<dbReference type="GO" id="GO:0007165">
    <property type="term" value="P:signal transduction"/>
    <property type="evidence" value="ECO:0007669"/>
    <property type="project" value="UniProtKB-KW"/>
</dbReference>
<keyword evidence="3" id="KW-0807">Transducer</keyword>
<proteinExistence type="inferred from homology"/>
<keyword evidence="4" id="KW-0812">Transmembrane</keyword>
<comment type="caution">
    <text evidence="6">The sequence shown here is derived from an EMBL/GenBank/DDBJ whole genome shotgun (WGS) entry which is preliminary data.</text>
</comment>
<gene>
    <name evidence="6" type="ORF">GBG19_13645</name>
</gene>
<dbReference type="EMBL" id="WFKK01000053">
    <property type="protein sequence ID" value="KAB7885696.1"/>
    <property type="molecule type" value="Genomic_DNA"/>
</dbReference>
<keyword evidence="1" id="KW-0145">Chemotaxis</keyword>
<keyword evidence="4" id="KW-1133">Transmembrane helix</keyword>
<dbReference type="InterPro" id="IPR004089">
    <property type="entry name" value="MCPsignal_dom"/>
</dbReference>
<dbReference type="GO" id="GO:0006935">
    <property type="term" value="P:chemotaxis"/>
    <property type="evidence" value="ECO:0007669"/>
    <property type="project" value="UniProtKB-KW"/>
</dbReference>
<dbReference type="AlphaFoldDB" id="A0A6L4WP88"/>
<organism evidence="6 7">
    <name type="scientific">Poseidonibacter ostreae</name>
    <dbReference type="NCBI Taxonomy" id="2654171"/>
    <lineage>
        <taxon>Bacteria</taxon>
        <taxon>Pseudomonadati</taxon>
        <taxon>Campylobacterota</taxon>
        <taxon>Epsilonproteobacteria</taxon>
        <taxon>Campylobacterales</taxon>
        <taxon>Arcobacteraceae</taxon>
        <taxon>Poseidonibacter</taxon>
    </lineage>
</organism>
<sequence length="622" mass="68109">MLNNIKIGSKLIIAPAISVIFLVILAIFSNNALKSDKETLNEIVEVKFELYKDSTKLLIDIDLYNSVLYKIFSYATDGYEQSQIDEQLLILASIGKSMDEDLKILKSSKKLDKKTIKIIKEIEKNKKEYRLTVRDAIDMLSVDVGMATPMLSVTDEVFLLLNKDLKKINDVADKENKESYKEALAQIDSTLYTLYLLIAIAFIVSFIIIIAVTNSIKKPLAKFQVGLLEFFKYMNKETSEAKLIDVESKDELGEMAKAVNLGITRIKEGVESDRVLVDSAISCASEAKKGYLDVRIEGNTSNPSLNELKDVINEMLEAVETNIKNAMRVLSDYAKYDYRPAIDIKSMDGDLKALCSDINTLGNAITTMLIENKQIGLVLSSNSNSLSRNVDNLTSSANTQAASLEETAAAIEEITANMQNSSENIAKMTSFANEVSSSVSIGQELASKTASSMDEINGQTQAIADSITIIDQIAFQTNILSLNAAVEAATAGEAGKGFAVVAQEVRNLASRSAEAAKEIKDLVENATSKANDGKSISSDMIEGYEKLNSNIHNTLALINEVSSSSKEQFTAMEQINDTVNNLDQVTQQNAQSAEEANKVATEVNKIAVQVVEKTNEKEFNGK</sequence>
<dbReference type="SMART" id="SM00283">
    <property type="entry name" value="MA"/>
    <property type="match status" value="1"/>
</dbReference>
<dbReference type="GO" id="GO:0004888">
    <property type="term" value="F:transmembrane signaling receptor activity"/>
    <property type="evidence" value="ECO:0007669"/>
    <property type="project" value="TreeGrafter"/>
</dbReference>
<dbReference type="CDD" id="cd11386">
    <property type="entry name" value="MCP_signal"/>
    <property type="match status" value="1"/>
</dbReference>
<reference evidence="6 7" key="1">
    <citation type="submission" date="2019-10" db="EMBL/GenBank/DDBJ databases">
        <title>Poseidonibacter ostreae sp. nov., isolated from the gut of the Ostrea denselamellosa.</title>
        <authorList>
            <person name="Choi A."/>
        </authorList>
    </citation>
    <scope>NUCLEOTIDE SEQUENCE [LARGE SCALE GENOMIC DNA]</scope>
    <source>
        <strain evidence="6 7">SJOD-M-33</strain>
    </source>
</reference>
<evidence type="ECO:0000256" key="3">
    <source>
        <dbReference type="PROSITE-ProRule" id="PRU00284"/>
    </source>
</evidence>
<keyword evidence="4" id="KW-0472">Membrane</keyword>
<dbReference type="InterPro" id="IPR051310">
    <property type="entry name" value="MCP_chemotaxis"/>
</dbReference>
<dbReference type="SUPFAM" id="SSF58104">
    <property type="entry name" value="Methyl-accepting chemotaxis protein (MCP) signaling domain"/>
    <property type="match status" value="1"/>
</dbReference>
<dbReference type="Gene3D" id="6.10.340.10">
    <property type="match status" value="1"/>
</dbReference>
<comment type="similarity">
    <text evidence="2">Belongs to the methyl-accepting chemotaxis (MCP) protein family.</text>
</comment>
<evidence type="ECO:0000259" key="5">
    <source>
        <dbReference type="PROSITE" id="PS50111"/>
    </source>
</evidence>
<dbReference type="GO" id="GO:0005886">
    <property type="term" value="C:plasma membrane"/>
    <property type="evidence" value="ECO:0007669"/>
    <property type="project" value="TreeGrafter"/>
</dbReference>
<dbReference type="RefSeq" id="WP_152279861.1">
    <property type="nucleotide sequence ID" value="NZ_WFKK01000053.1"/>
</dbReference>
<accession>A0A6L4WP88</accession>
<protein>
    <submittedName>
        <fullName evidence="6">Chemotaxis protein</fullName>
    </submittedName>
</protein>
<feature type="transmembrane region" description="Helical" evidence="4">
    <location>
        <begin position="12"/>
        <end position="33"/>
    </location>
</feature>
<dbReference type="Pfam" id="PF00015">
    <property type="entry name" value="MCPsignal"/>
    <property type="match status" value="1"/>
</dbReference>
<dbReference type="PROSITE" id="PS50111">
    <property type="entry name" value="CHEMOTAXIS_TRANSDUC_2"/>
    <property type="match status" value="1"/>
</dbReference>
<dbReference type="PANTHER" id="PTHR43531:SF11">
    <property type="entry name" value="METHYL-ACCEPTING CHEMOTAXIS PROTEIN 3"/>
    <property type="match status" value="1"/>
</dbReference>
<evidence type="ECO:0000256" key="2">
    <source>
        <dbReference type="ARBA" id="ARBA00029447"/>
    </source>
</evidence>
<evidence type="ECO:0000256" key="4">
    <source>
        <dbReference type="SAM" id="Phobius"/>
    </source>
</evidence>